<name>A0AAW1S4M2_9CHLO</name>
<gene>
    <name evidence="1" type="ORF">WJX74_004077</name>
</gene>
<dbReference type="AlphaFoldDB" id="A0AAW1S4M2"/>
<dbReference type="GO" id="GO:0009570">
    <property type="term" value="C:chloroplast stroma"/>
    <property type="evidence" value="ECO:0007669"/>
    <property type="project" value="InterPro"/>
</dbReference>
<dbReference type="GO" id="GO:0090391">
    <property type="term" value="P:granum assembly"/>
    <property type="evidence" value="ECO:0007669"/>
    <property type="project" value="InterPro"/>
</dbReference>
<evidence type="ECO:0000313" key="2">
    <source>
        <dbReference type="Proteomes" id="UP001438707"/>
    </source>
</evidence>
<sequence length="147" mass="16488">MRGKVRQYQRGRSVPRDGLAEDRFSLVKQSLALATRRRLQQQASEEKRDFYSAVDVEHYFNYMGMLAEEGTYDKLNRLQNTGLEPVDLLLVMAAGENDAPKVGELLRAGADIKVKGPEGKSPLELATSEEVLDLLQNPSKAEEMDFA</sequence>
<comment type="caution">
    <text evidence="1">The sequence shown here is derived from an EMBL/GenBank/DDBJ whole genome shotgun (WGS) entry which is preliminary data.</text>
</comment>
<dbReference type="Gene3D" id="1.25.40.20">
    <property type="entry name" value="Ankyrin repeat-containing domain"/>
    <property type="match status" value="1"/>
</dbReference>
<protein>
    <submittedName>
        <fullName evidence="1">Uncharacterized protein</fullName>
    </submittedName>
</protein>
<dbReference type="GO" id="GO:0009941">
    <property type="term" value="C:chloroplast envelope"/>
    <property type="evidence" value="ECO:0007669"/>
    <property type="project" value="TreeGrafter"/>
</dbReference>
<dbReference type="SUPFAM" id="SSF48403">
    <property type="entry name" value="Ankyrin repeat"/>
    <property type="match status" value="1"/>
</dbReference>
<dbReference type="PANTHER" id="PTHR47317">
    <property type="entry name" value="PROTEIN LHCP TRANSLOCATION DEFECT"/>
    <property type="match status" value="1"/>
</dbReference>
<proteinExistence type="predicted"/>
<dbReference type="InterPro" id="IPR044242">
    <property type="entry name" value="LTD-like"/>
</dbReference>
<dbReference type="PANTHER" id="PTHR47317:SF1">
    <property type="entry name" value="PROTEIN LHCP TRANSLOCATION DEFECT"/>
    <property type="match status" value="1"/>
</dbReference>
<dbReference type="GO" id="GO:0006886">
    <property type="term" value="P:intracellular protein transport"/>
    <property type="evidence" value="ECO:0007669"/>
    <property type="project" value="InterPro"/>
</dbReference>
<accession>A0AAW1S4M2</accession>
<dbReference type="InterPro" id="IPR036770">
    <property type="entry name" value="Ankyrin_rpt-contain_sf"/>
</dbReference>
<reference evidence="1 2" key="1">
    <citation type="journal article" date="2024" name="Nat. Commun.">
        <title>Phylogenomics reveals the evolutionary origins of lichenization in chlorophyte algae.</title>
        <authorList>
            <person name="Puginier C."/>
            <person name="Libourel C."/>
            <person name="Otte J."/>
            <person name="Skaloud P."/>
            <person name="Haon M."/>
            <person name="Grisel S."/>
            <person name="Petersen M."/>
            <person name="Berrin J.G."/>
            <person name="Delaux P.M."/>
            <person name="Dal Grande F."/>
            <person name="Keller J."/>
        </authorList>
    </citation>
    <scope>NUCLEOTIDE SEQUENCE [LARGE SCALE GENOMIC DNA]</scope>
    <source>
        <strain evidence="1 2">SAG 2145</strain>
    </source>
</reference>
<keyword evidence="2" id="KW-1185">Reference proteome</keyword>
<dbReference type="EMBL" id="JALJOS010000003">
    <property type="protein sequence ID" value="KAK9841335.1"/>
    <property type="molecule type" value="Genomic_DNA"/>
</dbReference>
<dbReference type="Proteomes" id="UP001438707">
    <property type="component" value="Unassembled WGS sequence"/>
</dbReference>
<evidence type="ECO:0000313" key="1">
    <source>
        <dbReference type="EMBL" id="KAK9841335.1"/>
    </source>
</evidence>
<organism evidence="1 2">
    <name type="scientific">Apatococcus lobatus</name>
    <dbReference type="NCBI Taxonomy" id="904363"/>
    <lineage>
        <taxon>Eukaryota</taxon>
        <taxon>Viridiplantae</taxon>
        <taxon>Chlorophyta</taxon>
        <taxon>core chlorophytes</taxon>
        <taxon>Trebouxiophyceae</taxon>
        <taxon>Chlorellales</taxon>
        <taxon>Chlorellaceae</taxon>
        <taxon>Apatococcus</taxon>
    </lineage>
</organism>